<evidence type="ECO:0000313" key="2">
    <source>
        <dbReference type="EMBL" id="MDN5212316.1"/>
    </source>
</evidence>
<proteinExistence type="predicted"/>
<feature type="chain" id="PRO_5046155967" evidence="1">
    <location>
        <begin position="19"/>
        <end position="102"/>
    </location>
</feature>
<dbReference type="Proteomes" id="UP001172083">
    <property type="component" value="Unassembled WGS sequence"/>
</dbReference>
<reference evidence="2" key="1">
    <citation type="submission" date="2023-06" db="EMBL/GenBank/DDBJ databases">
        <title>Genomic of Agaribacillus aureum.</title>
        <authorList>
            <person name="Wang G."/>
        </authorList>
    </citation>
    <scope>NUCLEOTIDE SEQUENCE</scope>
    <source>
        <strain evidence="2">BMA12</strain>
    </source>
</reference>
<organism evidence="2 3">
    <name type="scientific">Agaribacillus aureus</name>
    <dbReference type="NCBI Taxonomy" id="3051825"/>
    <lineage>
        <taxon>Bacteria</taxon>
        <taxon>Pseudomonadati</taxon>
        <taxon>Bacteroidota</taxon>
        <taxon>Cytophagia</taxon>
        <taxon>Cytophagales</taxon>
        <taxon>Splendidivirgaceae</taxon>
        <taxon>Agaribacillus</taxon>
    </lineage>
</organism>
<evidence type="ECO:0000256" key="1">
    <source>
        <dbReference type="SAM" id="SignalP"/>
    </source>
</evidence>
<feature type="signal peptide" evidence="1">
    <location>
        <begin position="1"/>
        <end position="18"/>
    </location>
</feature>
<protein>
    <submittedName>
        <fullName evidence="2">PepSY-like domain-containing protein</fullName>
    </submittedName>
</protein>
<comment type="caution">
    <text evidence="2">The sequence shown here is derived from an EMBL/GenBank/DDBJ whole genome shotgun (WGS) entry which is preliminary data.</text>
</comment>
<dbReference type="EMBL" id="JAUJEB010000001">
    <property type="protein sequence ID" value="MDN5212316.1"/>
    <property type="molecule type" value="Genomic_DNA"/>
</dbReference>
<dbReference type="RefSeq" id="WP_346757635.1">
    <property type="nucleotide sequence ID" value="NZ_JAUJEB010000001.1"/>
</dbReference>
<keyword evidence="1" id="KW-0732">Signal</keyword>
<dbReference type="Gene3D" id="3.10.450.360">
    <property type="match status" value="1"/>
</dbReference>
<accession>A0ABT8L7B4</accession>
<dbReference type="SUPFAM" id="SSF160574">
    <property type="entry name" value="BT0923-like"/>
    <property type="match status" value="1"/>
</dbReference>
<sequence>MKAKLSLLFMLLFAYAYAHEQSTIIVQENKTEITKEQLPQAVVSAMEQSDYASWTVGKMYEIAPQEEGGSKLYEIHITGEDKALALTYDPEGNLLKAEEQEG</sequence>
<evidence type="ECO:0000313" key="3">
    <source>
        <dbReference type="Proteomes" id="UP001172083"/>
    </source>
</evidence>
<gene>
    <name evidence="2" type="ORF">QQ020_09660</name>
</gene>
<keyword evidence="3" id="KW-1185">Reference proteome</keyword>
<name>A0ABT8L7B4_9BACT</name>